<evidence type="ECO:0000313" key="4">
    <source>
        <dbReference type="EMBL" id="ORY16312.1"/>
    </source>
</evidence>
<name>A0A1Y2A1D1_9PLEO</name>
<dbReference type="OrthoDB" id="3793432at2759"/>
<evidence type="ECO:0000256" key="1">
    <source>
        <dbReference type="SAM" id="Coils"/>
    </source>
</evidence>
<organism evidence="4 5">
    <name type="scientific">Clohesyomyces aquaticus</name>
    <dbReference type="NCBI Taxonomy" id="1231657"/>
    <lineage>
        <taxon>Eukaryota</taxon>
        <taxon>Fungi</taxon>
        <taxon>Dikarya</taxon>
        <taxon>Ascomycota</taxon>
        <taxon>Pezizomycotina</taxon>
        <taxon>Dothideomycetes</taxon>
        <taxon>Pleosporomycetidae</taxon>
        <taxon>Pleosporales</taxon>
        <taxon>Lindgomycetaceae</taxon>
        <taxon>Clohesyomyces</taxon>
    </lineage>
</organism>
<evidence type="ECO:0000256" key="2">
    <source>
        <dbReference type="SAM" id="MobiDB-lite"/>
    </source>
</evidence>
<reference evidence="4 5" key="1">
    <citation type="submission" date="2016-07" db="EMBL/GenBank/DDBJ databases">
        <title>Pervasive Adenine N6-methylation of Active Genes in Fungi.</title>
        <authorList>
            <consortium name="DOE Joint Genome Institute"/>
            <person name="Mondo S.J."/>
            <person name="Dannebaum R.O."/>
            <person name="Kuo R.C."/>
            <person name="Labutti K."/>
            <person name="Haridas S."/>
            <person name="Kuo A."/>
            <person name="Salamov A."/>
            <person name="Ahrendt S.R."/>
            <person name="Lipzen A."/>
            <person name="Sullivan W."/>
            <person name="Andreopoulos W.B."/>
            <person name="Clum A."/>
            <person name="Lindquist E."/>
            <person name="Daum C."/>
            <person name="Ramamoorthy G.K."/>
            <person name="Gryganskyi A."/>
            <person name="Culley D."/>
            <person name="Magnuson J.K."/>
            <person name="James T.Y."/>
            <person name="O'Malley M.A."/>
            <person name="Stajich J.E."/>
            <person name="Spatafora J.W."/>
            <person name="Visel A."/>
            <person name="Grigoriev I.V."/>
        </authorList>
    </citation>
    <scope>NUCLEOTIDE SEQUENCE [LARGE SCALE GENOMIC DNA]</scope>
    <source>
        <strain evidence="4 5">CBS 115471</strain>
    </source>
</reference>
<keyword evidence="5" id="KW-1185">Reference proteome</keyword>
<proteinExistence type="predicted"/>
<evidence type="ECO:0000259" key="3">
    <source>
        <dbReference type="Pfam" id="PF26652"/>
    </source>
</evidence>
<feature type="coiled-coil region" evidence="1">
    <location>
        <begin position="37"/>
        <end position="64"/>
    </location>
</feature>
<comment type="caution">
    <text evidence="4">The sequence shown here is derived from an EMBL/GenBank/DDBJ whole genome shotgun (WGS) entry which is preliminary data.</text>
</comment>
<dbReference type="InterPro" id="IPR058253">
    <property type="entry name" value="Zn_ribbon_double"/>
</dbReference>
<dbReference type="Pfam" id="PF26652">
    <property type="entry name" value="Zn_ribbon_double"/>
    <property type="match status" value="1"/>
</dbReference>
<dbReference type="EMBL" id="MCFA01000019">
    <property type="protein sequence ID" value="ORY16312.1"/>
    <property type="molecule type" value="Genomic_DNA"/>
</dbReference>
<protein>
    <recommendedName>
        <fullName evidence="3">Probable double zinc ribbon domain-containing protein</fullName>
    </recommendedName>
</protein>
<dbReference type="AlphaFoldDB" id="A0A1Y2A1D1"/>
<gene>
    <name evidence="4" type="ORF">BCR34DRAFT_584517</name>
</gene>
<accession>A0A1Y2A1D1</accession>
<feature type="domain" description="Probable double zinc ribbon" evidence="3">
    <location>
        <begin position="89"/>
        <end position="139"/>
    </location>
</feature>
<sequence>MGSANSTTVTDSRNVPSKTTSPFGSTFRRMHFRFSTREDAQSLLRETEAEIARLQRDAASAMWESDGPEWYPEPREQTPSYLLRADADGVWYCPCSQENHLVEISGPHLFGFLKCGRCDRPYTAKCFSTDVLQYFAAKDEALSLCRGSRVTSLQTLKSAPIADSRGGWSWRL</sequence>
<dbReference type="Proteomes" id="UP000193144">
    <property type="component" value="Unassembled WGS sequence"/>
</dbReference>
<feature type="region of interest" description="Disordered" evidence="2">
    <location>
        <begin position="1"/>
        <end position="24"/>
    </location>
</feature>
<evidence type="ECO:0000313" key="5">
    <source>
        <dbReference type="Proteomes" id="UP000193144"/>
    </source>
</evidence>
<keyword evidence="1" id="KW-0175">Coiled coil</keyword>